<accession>A0A7X4YJD4</accession>
<gene>
    <name evidence="1" type="ORF">GT003_00470</name>
</gene>
<evidence type="ECO:0000313" key="2">
    <source>
        <dbReference type="Proteomes" id="UP000558113"/>
    </source>
</evidence>
<reference evidence="1 2" key="1">
    <citation type="submission" date="2020-01" db="EMBL/GenBank/DDBJ databases">
        <title>Paenibacillus soybeanensis sp. nov. isolated from the nodules of soybean (Glycine max(L.) Merr).</title>
        <authorList>
            <person name="Wang H."/>
        </authorList>
    </citation>
    <scope>NUCLEOTIDE SEQUENCE [LARGE SCALE GENOMIC DNA]</scope>
    <source>
        <strain evidence="1 2">DSM 23054</strain>
    </source>
</reference>
<organism evidence="1 2">
    <name type="scientific">Paenibacillus sacheonensis</name>
    <dbReference type="NCBI Taxonomy" id="742054"/>
    <lineage>
        <taxon>Bacteria</taxon>
        <taxon>Bacillati</taxon>
        <taxon>Bacillota</taxon>
        <taxon>Bacilli</taxon>
        <taxon>Bacillales</taxon>
        <taxon>Paenibacillaceae</taxon>
        <taxon>Paenibacillus</taxon>
    </lineage>
</organism>
<dbReference type="OrthoDB" id="2645706at2"/>
<protein>
    <recommendedName>
        <fullName evidence="3">Exosporium protein C</fullName>
    </recommendedName>
</protein>
<dbReference type="EMBL" id="JAAAMU010000001">
    <property type="protein sequence ID" value="NBC67466.1"/>
    <property type="molecule type" value="Genomic_DNA"/>
</dbReference>
<proteinExistence type="predicted"/>
<dbReference type="Proteomes" id="UP000558113">
    <property type="component" value="Unassembled WGS sequence"/>
</dbReference>
<evidence type="ECO:0008006" key="3">
    <source>
        <dbReference type="Google" id="ProtNLM"/>
    </source>
</evidence>
<dbReference type="AlphaFoldDB" id="A0A7X4YJD4"/>
<sequence length="125" mass="13185">MPFSTGLISNTSSTGIASANVVVNARNITNVEALVLIEVYVVPESTQTLNMAYLTGFMLAAKSSGTREFFIGGAIAYEVQLSVVGPVTEVVLSVFGLDESGNIVHGHRVLHEELTVISTLSTSPE</sequence>
<dbReference type="RefSeq" id="WP_161693285.1">
    <property type="nucleotide sequence ID" value="NZ_JAAAMU010000001.1"/>
</dbReference>
<keyword evidence="2" id="KW-1185">Reference proteome</keyword>
<comment type="caution">
    <text evidence="1">The sequence shown here is derived from an EMBL/GenBank/DDBJ whole genome shotgun (WGS) entry which is preliminary data.</text>
</comment>
<name>A0A7X4YJD4_9BACL</name>
<evidence type="ECO:0000313" key="1">
    <source>
        <dbReference type="EMBL" id="NBC67466.1"/>
    </source>
</evidence>